<sequence>MTTNGKPNVLIIGAGSAGINTALRAAELGATDVTVLERDYPASGSSGLSAGVFNINGVDRGSVELRVLTTRQIDRFERENGLTVTRNGHLRLGRNESSAKALEDAIGWQREFGADVPSTLLTPAEILRLVPDLKVDDVIVGLWSPISGHLDGPELVGVIAERAKSLGVKVLPKHPVLDYRKENGQHVVTTPKGEFRADVVVNAAGPWAQRVGELLGAPLPLVNQVHDVVMVAVPERITYPIPMVQEYIPGDEVAIYFRHDSPHRLICGEHTYAVEEKFETVDPDNYRKTIPADIWEGVAGRVVERLRIDDLGFEPGWTGIYPISADGVSVFGPYEHDASIIAAGGMGGFGLGTGMALGPLAAEWAVLGKPESVTVDPERFLPDRPSLG</sequence>
<gene>
    <name evidence="3" type="ORF">HH308_13505</name>
</gene>
<dbReference type="InterPro" id="IPR036188">
    <property type="entry name" value="FAD/NAD-bd_sf"/>
</dbReference>
<dbReference type="AlphaFoldDB" id="A0A848KVD6"/>
<dbReference type="PANTHER" id="PTHR13847:SF287">
    <property type="entry name" value="FAD-DEPENDENT OXIDOREDUCTASE DOMAIN-CONTAINING PROTEIN 1"/>
    <property type="match status" value="1"/>
</dbReference>
<feature type="domain" description="FAD dependent oxidoreductase" evidence="2">
    <location>
        <begin position="9"/>
        <end position="364"/>
    </location>
</feature>
<evidence type="ECO:0000256" key="1">
    <source>
        <dbReference type="ARBA" id="ARBA00023002"/>
    </source>
</evidence>
<dbReference type="Gene3D" id="3.30.9.10">
    <property type="entry name" value="D-Amino Acid Oxidase, subunit A, domain 2"/>
    <property type="match status" value="1"/>
</dbReference>
<keyword evidence="1" id="KW-0560">Oxidoreductase</keyword>
<dbReference type="SUPFAM" id="SSF51905">
    <property type="entry name" value="FAD/NAD(P)-binding domain"/>
    <property type="match status" value="1"/>
</dbReference>
<dbReference type="Gene3D" id="3.50.50.60">
    <property type="entry name" value="FAD/NAD(P)-binding domain"/>
    <property type="match status" value="1"/>
</dbReference>
<dbReference type="PANTHER" id="PTHR13847">
    <property type="entry name" value="SARCOSINE DEHYDROGENASE-RELATED"/>
    <property type="match status" value="1"/>
</dbReference>
<dbReference type="GO" id="GO:0016491">
    <property type="term" value="F:oxidoreductase activity"/>
    <property type="evidence" value="ECO:0007669"/>
    <property type="project" value="UniProtKB-KW"/>
</dbReference>
<evidence type="ECO:0000313" key="3">
    <source>
        <dbReference type="EMBL" id="NMO02229.1"/>
    </source>
</evidence>
<name>A0A848KVD6_9ACTN</name>
<dbReference type="Pfam" id="PF01266">
    <property type="entry name" value="DAO"/>
    <property type="match status" value="1"/>
</dbReference>
<reference evidence="3 4" key="1">
    <citation type="submission" date="2020-04" db="EMBL/GenBank/DDBJ databases">
        <title>Gordonia sp. nov. TBRC 11910.</title>
        <authorList>
            <person name="Suriyachadkun C."/>
        </authorList>
    </citation>
    <scope>NUCLEOTIDE SEQUENCE [LARGE SCALE GENOMIC DNA]</scope>
    <source>
        <strain evidence="3 4">TBRC 11910</strain>
    </source>
</reference>
<proteinExistence type="predicted"/>
<dbReference type="GO" id="GO:0005737">
    <property type="term" value="C:cytoplasm"/>
    <property type="evidence" value="ECO:0007669"/>
    <property type="project" value="TreeGrafter"/>
</dbReference>
<dbReference type="EMBL" id="JABBNB010000012">
    <property type="protein sequence ID" value="NMO02229.1"/>
    <property type="molecule type" value="Genomic_DNA"/>
</dbReference>
<keyword evidence="4" id="KW-1185">Reference proteome</keyword>
<organism evidence="3 4">
    <name type="scientific">Gordonia asplenii</name>
    <dbReference type="NCBI Taxonomy" id="2725283"/>
    <lineage>
        <taxon>Bacteria</taxon>
        <taxon>Bacillati</taxon>
        <taxon>Actinomycetota</taxon>
        <taxon>Actinomycetes</taxon>
        <taxon>Mycobacteriales</taxon>
        <taxon>Gordoniaceae</taxon>
        <taxon>Gordonia</taxon>
    </lineage>
</organism>
<accession>A0A848KVD6</accession>
<evidence type="ECO:0000313" key="4">
    <source>
        <dbReference type="Proteomes" id="UP000550729"/>
    </source>
</evidence>
<comment type="caution">
    <text evidence="3">The sequence shown here is derived from an EMBL/GenBank/DDBJ whole genome shotgun (WGS) entry which is preliminary data.</text>
</comment>
<dbReference type="InterPro" id="IPR006076">
    <property type="entry name" value="FAD-dep_OxRdtase"/>
</dbReference>
<evidence type="ECO:0000259" key="2">
    <source>
        <dbReference type="Pfam" id="PF01266"/>
    </source>
</evidence>
<dbReference type="Proteomes" id="UP000550729">
    <property type="component" value="Unassembled WGS sequence"/>
</dbReference>
<dbReference type="RefSeq" id="WP_170194731.1">
    <property type="nucleotide sequence ID" value="NZ_JABBNB010000012.1"/>
</dbReference>
<protein>
    <submittedName>
        <fullName evidence="3">FAD-binding oxidoreductase</fullName>
    </submittedName>
</protein>